<organism evidence="1 2">
    <name type="scientific">Tupaia chinensis</name>
    <name type="common">Chinese tree shrew</name>
    <name type="synonym">Tupaia belangeri chinensis</name>
    <dbReference type="NCBI Taxonomy" id="246437"/>
    <lineage>
        <taxon>Eukaryota</taxon>
        <taxon>Metazoa</taxon>
        <taxon>Chordata</taxon>
        <taxon>Craniata</taxon>
        <taxon>Vertebrata</taxon>
        <taxon>Euteleostomi</taxon>
        <taxon>Mammalia</taxon>
        <taxon>Eutheria</taxon>
        <taxon>Euarchontoglires</taxon>
        <taxon>Scandentia</taxon>
        <taxon>Tupaiidae</taxon>
        <taxon>Tupaia</taxon>
    </lineage>
</organism>
<evidence type="ECO:0000313" key="2">
    <source>
        <dbReference type="Proteomes" id="UP000011518"/>
    </source>
</evidence>
<sequence length="113" mass="12394">MADLGAVFISNTVFKEKQLFSLENSSKDAVTSGKKELASELVTGALGLSGKASIVSSGDWRAISLDFQGQKGEQHQEACENLHEKLINGDRNLMEMPWGYERFHFAESNSKGL</sequence>
<accession>L9KEG3</accession>
<dbReference type="AlphaFoldDB" id="L9KEG3"/>
<protein>
    <submittedName>
        <fullName evidence="1">Uncharacterized protein</fullName>
    </submittedName>
</protein>
<dbReference type="Proteomes" id="UP000011518">
    <property type="component" value="Unassembled WGS sequence"/>
</dbReference>
<evidence type="ECO:0000313" key="1">
    <source>
        <dbReference type="EMBL" id="ELW59752.1"/>
    </source>
</evidence>
<dbReference type="InParanoid" id="L9KEG3"/>
<proteinExistence type="predicted"/>
<dbReference type="EMBL" id="KB320891">
    <property type="protein sequence ID" value="ELW59752.1"/>
    <property type="molecule type" value="Genomic_DNA"/>
</dbReference>
<gene>
    <name evidence="1" type="ORF">TREES_T100006791</name>
</gene>
<reference evidence="2" key="2">
    <citation type="journal article" date="2013" name="Nat. Commun.">
        <title>Genome of the Chinese tree shrew.</title>
        <authorList>
            <person name="Fan Y."/>
            <person name="Huang Z.Y."/>
            <person name="Cao C.C."/>
            <person name="Chen C.S."/>
            <person name="Chen Y.X."/>
            <person name="Fan D.D."/>
            <person name="He J."/>
            <person name="Hou H.L."/>
            <person name="Hu L."/>
            <person name="Hu X.T."/>
            <person name="Jiang X.T."/>
            <person name="Lai R."/>
            <person name="Lang Y.S."/>
            <person name="Liang B."/>
            <person name="Liao S.G."/>
            <person name="Mu D."/>
            <person name="Ma Y.Y."/>
            <person name="Niu Y.Y."/>
            <person name="Sun X.Q."/>
            <person name="Xia J.Q."/>
            <person name="Xiao J."/>
            <person name="Xiong Z.Q."/>
            <person name="Xu L."/>
            <person name="Yang L."/>
            <person name="Zhang Y."/>
            <person name="Zhao W."/>
            <person name="Zhao X.D."/>
            <person name="Zheng Y.T."/>
            <person name="Zhou J.M."/>
            <person name="Zhu Y.B."/>
            <person name="Zhang G.J."/>
            <person name="Wang J."/>
            <person name="Yao Y.G."/>
        </authorList>
    </citation>
    <scope>NUCLEOTIDE SEQUENCE [LARGE SCALE GENOMIC DNA]</scope>
</reference>
<reference evidence="2" key="1">
    <citation type="submission" date="2012-07" db="EMBL/GenBank/DDBJ databases">
        <title>Genome of the Chinese tree shrew, a rising model animal genetically related to primates.</title>
        <authorList>
            <person name="Zhang G."/>
            <person name="Fan Y."/>
            <person name="Yao Y."/>
            <person name="Huang Z."/>
        </authorList>
    </citation>
    <scope>NUCLEOTIDE SEQUENCE [LARGE SCALE GENOMIC DNA]</scope>
</reference>
<keyword evidence="2" id="KW-1185">Reference proteome</keyword>
<name>L9KEG3_TUPCH</name>